<dbReference type="Proteomes" id="UP000885826">
    <property type="component" value="Unassembled WGS sequence"/>
</dbReference>
<evidence type="ECO:0000313" key="1">
    <source>
        <dbReference type="EMBL" id="HEC79363.1"/>
    </source>
</evidence>
<protein>
    <submittedName>
        <fullName evidence="1">Twin-arginine translocation signal domain-containing protein</fullName>
    </submittedName>
</protein>
<dbReference type="EMBL" id="DRIG01000096">
    <property type="protein sequence ID" value="HEC79363.1"/>
    <property type="molecule type" value="Genomic_DNA"/>
</dbReference>
<sequence>MNFFFEKIVSRRDFLKKCGLLFLGGFLSSKLIKFANAQEGRLGLIKAQKALYYKKLPKN</sequence>
<organism evidence="1 2">
    <name type="scientific">candidate division WOR-3 bacterium</name>
    <dbReference type="NCBI Taxonomy" id="2052148"/>
    <lineage>
        <taxon>Bacteria</taxon>
        <taxon>Bacteria division WOR-3</taxon>
    </lineage>
</organism>
<dbReference type="InterPro" id="IPR019546">
    <property type="entry name" value="TAT_signal_bac_arc"/>
</dbReference>
<accession>A0A9C9K0S0</accession>
<dbReference type="AlphaFoldDB" id="A0A9C9K0S0"/>
<feature type="non-terminal residue" evidence="1">
    <location>
        <position position="59"/>
    </location>
</feature>
<name>A0A9C9K0S0_UNCW3</name>
<dbReference type="NCBIfam" id="TIGR01409">
    <property type="entry name" value="TAT_signal_seq"/>
    <property type="match status" value="1"/>
</dbReference>
<proteinExistence type="predicted"/>
<reference evidence="1" key="1">
    <citation type="journal article" date="2020" name="mSystems">
        <title>Genome- and Community-Level Interaction Insights into Carbon Utilization and Element Cycling Functions of Hydrothermarchaeota in Hydrothermal Sediment.</title>
        <authorList>
            <person name="Zhou Z."/>
            <person name="Liu Y."/>
            <person name="Xu W."/>
            <person name="Pan J."/>
            <person name="Luo Z.H."/>
            <person name="Li M."/>
        </authorList>
    </citation>
    <scope>NUCLEOTIDE SEQUENCE</scope>
    <source>
        <strain evidence="1">HyVt-388</strain>
    </source>
</reference>
<gene>
    <name evidence="1" type="ORF">ENI34_09555</name>
</gene>
<comment type="caution">
    <text evidence="1">The sequence shown here is derived from an EMBL/GenBank/DDBJ whole genome shotgun (WGS) entry which is preliminary data.</text>
</comment>
<evidence type="ECO:0000313" key="2">
    <source>
        <dbReference type="Proteomes" id="UP000885826"/>
    </source>
</evidence>
<dbReference type="InterPro" id="IPR006311">
    <property type="entry name" value="TAT_signal"/>
</dbReference>
<dbReference type="PROSITE" id="PS51318">
    <property type="entry name" value="TAT"/>
    <property type="match status" value="1"/>
</dbReference>